<reference evidence="3" key="1">
    <citation type="journal article" date="2019" name="Int. J. Syst. Evol. Microbiol.">
        <title>The Global Catalogue of Microorganisms (GCM) 10K type strain sequencing project: providing services to taxonomists for standard genome sequencing and annotation.</title>
        <authorList>
            <consortium name="The Broad Institute Genomics Platform"/>
            <consortium name="The Broad Institute Genome Sequencing Center for Infectious Disease"/>
            <person name="Wu L."/>
            <person name="Ma J."/>
        </authorList>
    </citation>
    <scope>NUCLEOTIDE SEQUENCE [LARGE SCALE GENOMIC DNA]</scope>
    <source>
        <strain evidence="3">CGMCC 1.16306</strain>
    </source>
</reference>
<dbReference type="RefSeq" id="WP_376847017.1">
    <property type="nucleotide sequence ID" value="NZ_JBHSFW010000013.1"/>
</dbReference>
<feature type="transmembrane region" description="Helical" evidence="1">
    <location>
        <begin position="400"/>
        <end position="422"/>
    </location>
</feature>
<keyword evidence="3" id="KW-1185">Reference proteome</keyword>
<evidence type="ECO:0000313" key="2">
    <source>
        <dbReference type="EMBL" id="MFC4619929.1"/>
    </source>
</evidence>
<sequence length="522" mass="59519">MKKIKKFSVWCIPILLVIILFLLVWAHYLTNERQLPAAGWSRTVHFNIQSAFKTPYTYTDDQGLHFYASKGKSIALTNLNDQLKITKKTTFQGKGDVQRIIWGRENTFIYKADRNLYIHQNGKDRLLAKDVEETGYLTNETVLYSKSDDLYAMALDSGKVTKAHYAAPIAAIAVDDAGNQVIVTQDEQQQFLFYFRPNKADPRGTPKPFAIILGSAHASISNLQIKYNGKTLVMAYTQQVIQQGTSYYNYFLELKNSDLFPDKPADLKARPIEFHMADGSGTIGNAMDLNLSYKNNKPTLLFSAQGPRSLRESSINIYEAQQNGQGQWVAERRSTSVVPSQKPVRLNANTLLWLDYISNDRYQMSAASTNQTVIQQSLAMNRQDLSQSLSDAVMSLGRGMMFLLLVVTCAAPAVLIYGIVAFVKIEWIEREVQWVKYVIGLIFLIAQYILISHFSNALFQLYAPGYLTFRFSEYVIPTLIAVGMWLLTRWVKTKDWSMITELLYFMLLFIITEVFLYGPYFF</sequence>
<gene>
    <name evidence="2" type="ORF">ACFO4N_14545</name>
</gene>
<comment type="caution">
    <text evidence="2">The sequence shown here is derived from an EMBL/GenBank/DDBJ whole genome shotgun (WGS) entry which is preliminary data.</text>
</comment>
<protein>
    <submittedName>
        <fullName evidence="2">Uncharacterized protein</fullName>
    </submittedName>
</protein>
<feature type="transmembrane region" description="Helical" evidence="1">
    <location>
        <begin position="474"/>
        <end position="491"/>
    </location>
</feature>
<evidence type="ECO:0000313" key="3">
    <source>
        <dbReference type="Proteomes" id="UP001596022"/>
    </source>
</evidence>
<organism evidence="2 3">
    <name type="scientific">Camelliibacillus cellulosilyticus</name>
    <dbReference type="NCBI Taxonomy" id="2174486"/>
    <lineage>
        <taxon>Bacteria</taxon>
        <taxon>Bacillati</taxon>
        <taxon>Bacillota</taxon>
        <taxon>Bacilli</taxon>
        <taxon>Bacillales</taxon>
        <taxon>Sporolactobacillaceae</taxon>
        <taxon>Camelliibacillus</taxon>
    </lineage>
</organism>
<keyword evidence="1" id="KW-1133">Transmembrane helix</keyword>
<feature type="transmembrane region" description="Helical" evidence="1">
    <location>
        <begin position="503"/>
        <end position="521"/>
    </location>
</feature>
<evidence type="ECO:0000256" key="1">
    <source>
        <dbReference type="SAM" id="Phobius"/>
    </source>
</evidence>
<feature type="transmembrane region" description="Helical" evidence="1">
    <location>
        <begin position="434"/>
        <end position="454"/>
    </location>
</feature>
<keyword evidence="1" id="KW-0472">Membrane</keyword>
<accession>A0ABV9GQS3</accession>
<name>A0ABV9GQS3_9BACL</name>
<keyword evidence="1" id="KW-0812">Transmembrane</keyword>
<dbReference type="Proteomes" id="UP001596022">
    <property type="component" value="Unassembled WGS sequence"/>
</dbReference>
<proteinExistence type="predicted"/>
<feature type="transmembrane region" description="Helical" evidence="1">
    <location>
        <begin position="7"/>
        <end position="28"/>
    </location>
</feature>
<dbReference type="EMBL" id="JBHSFW010000013">
    <property type="protein sequence ID" value="MFC4619929.1"/>
    <property type="molecule type" value="Genomic_DNA"/>
</dbReference>